<dbReference type="Gene3D" id="3.90.850.10">
    <property type="entry name" value="Fumarylacetoacetase-like, C-terminal domain"/>
    <property type="match status" value="1"/>
</dbReference>
<dbReference type="InterPro" id="IPR036663">
    <property type="entry name" value="Fumarylacetoacetase_C_sf"/>
</dbReference>
<keyword evidence="2" id="KW-0479">Metal-binding</keyword>
<evidence type="ECO:0000259" key="3">
    <source>
        <dbReference type="Pfam" id="PF01557"/>
    </source>
</evidence>
<gene>
    <name evidence="4" type="ORF">E4021_06165</name>
</gene>
<dbReference type="SUPFAM" id="SSF56529">
    <property type="entry name" value="FAH"/>
    <property type="match status" value="1"/>
</dbReference>
<comment type="similarity">
    <text evidence="1">Belongs to the FAH family.</text>
</comment>
<evidence type="ECO:0000256" key="1">
    <source>
        <dbReference type="ARBA" id="ARBA00010211"/>
    </source>
</evidence>
<evidence type="ECO:0000256" key="2">
    <source>
        <dbReference type="ARBA" id="ARBA00022723"/>
    </source>
</evidence>
<accession>A0A4S4NPK7</accession>
<name>A0A4S4NPK7_9BACT</name>
<dbReference type="EMBL" id="SRSF01000002">
    <property type="protein sequence ID" value="THH40318.1"/>
    <property type="molecule type" value="Genomic_DNA"/>
</dbReference>
<comment type="caution">
    <text evidence="4">The sequence shown here is derived from an EMBL/GenBank/DDBJ whole genome shotgun (WGS) entry which is preliminary data.</text>
</comment>
<keyword evidence="5" id="KW-1185">Reference proteome</keyword>
<proteinExistence type="inferred from homology"/>
<keyword evidence="4" id="KW-0378">Hydrolase</keyword>
<dbReference type="AlphaFoldDB" id="A0A4S4NPK7"/>
<organism evidence="4 5">
    <name type="scientific">Neolewinella litorea</name>
    <dbReference type="NCBI Taxonomy" id="2562452"/>
    <lineage>
        <taxon>Bacteria</taxon>
        <taxon>Pseudomonadati</taxon>
        <taxon>Bacteroidota</taxon>
        <taxon>Saprospiria</taxon>
        <taxon>Saprospirales</taxon>
        <taxon>Lewinellaceae</taxon>
        <taxon>Neolewinella</taxon>
    </lineage>
</organism>
<dbReference type="OrthoDB" id="9805307at2"/>
<dbReference type="RefSeq" id="WP_136457463.1">
    <property type="nucleotide sequence ID" value="NZ_SRSF01000002.1"/>
</dbReference>
<dbReference type="Pfam" id="PF01557">
    <property type="entry name" value="FAA_hydrolase"/>
    <property type="match status" value="1"/>
</dbReference>
<dbReference type="GO" id="GO:0019752">
    <property type="term" value="P:carboxylic acid metabolic process"/>
    <property type="evidence" value="ECO:0007669"/>
    <property type="project" value="UniProtKB-ARBA"/>
</dbReference>
<dbReference type="GO" id="GO:0016787">
    <property type="term" value="F:hydrolase activity"/>
    <property type="evidence" value="ECO:0007669"/>
    <property type="project" value="UniProtKB-KW"/>
</dbReference>
<dbReference type="InterPro" id="IPR051121">
    <property type="entry name" value="FAH"/>
</dbReference>
<feature type="domain" description="Fumarylacetoacetase-like C-terminal" evidence="3">
    <location>
        <begin position="76"/>
        <end position="281"/>
    </location>
</feature>
<protein>
    <submittedName>
        <fullName evidence="4">FAA hydrolase family protein</fullName>
    </submittedName>
</protein>
<dbReference type="FunFam" id="3.90.850.10:FF:000002">
    <property type="entry name" value="2-hydroxyhepta-2,4-diene-1,7-dioate isomerase"/>
    <property type="match status" value="1"/>
</dbReference>
<dbReference type="PANTHER" id="PTHR42796:SF4">
    <property type="entry name" value="FUMARYLACETOACETATE HYDROLASE DOMAIN-CONTAINING PROTEIN 2A"/>
    <property type="match status" value="1"/>
</dbReference>
<evidence type="ECO:0000313" key="5">
    <source>
        <dbReference type="Proteomes" id="UP000308528"/>
    </source>
</evidence>
<dbReference type="Proteomes" id="UP000308528">
    <property type="component" value="Unassembled WGS sequence"/>
</dbReference>
<evidence type="ECO:0000313" key="4">
    <source>
        <dbReference type="EMBL" id="THH40318.1"/>
    </source>
</evidence>
<dbReference type="GO" id="GO:0016853">
    <property type="term" value="F:isomerase activity"/>
    <property type="evidence" value="ECO:0007669"/>
    <property type="project" value="UniProtKB-ARBA"/>
</dbReference>
<dbReference type="GO" id="GO:0046872">
    <property type="term" value="F:metal ion binding"/>
    <property type="evidence" value="ECO:0007669"/>
    <property type="project" value="UniProtKB-KW"/>
</dbReference>
<dbReference type="InterPro" id="IPR011234">
    <property type="entry name" value="Fumarylacetoacetase-like_C"/>
</dbReference>
<dbReference type="PANTHER" id="PTHR42796">
    <property type="entry name" value="FUMARYLACETOACETATE HYDROLASE DOMAIN-CONTAINING PROTEIN 2A-RELATED"/>
    <property type="match status" value="1"/>
</dbReference>
<sequence length="288" mass="31314">MKLIRFINSSGRTVPGIHREDGSRIDVSAFGEDYNEAFFGSDGPARLARWLETHAAECPMVGPDVRLAPPCARPSKIICVGMNYAAHAEETGARPPSEPVIFMKATTAISGPNDPIVLPRDSTKTDWEVELALVIGKRASYVTEDEAMDCVAGYVLHNDVSERAFQMERGGQWVKGKSADTFAPLGPWIATPDEIGDPHRLRLWLKLNGETVQDSNTSDFIFNIPTCISYISRFMTLLPGDVISTGTPSGVGLGMKPNRYLKVGDVVELGIDGLGTSRQEVKAYQATA</sequence>
<reference evidence="4 5" key="1">
    <citation type="submission" date="2019-04" db="EMBL/GenBank/DDBJ databases">
        <title>Lewinella litorea sp. nov., isolated from a marine sand.</title>
        <authorList>
            <person name="Yoon J.-H."/>
        </authorList>
    </citation>
    <scope>NUCLEOTIDE SEQUENCE [LARGE SCALE GENOMIC DNA]</scope>
    <source>
        <strain evidence="4 5">HSMS-39</strain>
    </source>
</reference>